<name>A0AAD4BUG2_BOLED</name>
<comment type="caution">
    <text evidence="2">The sequence shown here is derived from an EMBL/GenBank/DDBJ whole genome shotgun (WGS) entry which is preliminary data.</text>
</comment>
<keyword evidence="3" id="KW-1185">Reference proteome</keyword>
<dbReference type="Gene3D" id="2.80.10.50">
    <property type="match status" value="1"/>
</dbReference>
<organism evidence="2 3">
    <name type="scientific">Boletus edulis BED1</name>
    <dbReference type="NCBI Taxonomy" id="1328754"/>
    <lineage>
        <taxon>Eukaryota</taxon>
        <taxon>Fungi</taxon>
        <taxon>Dikarya</taxon>
        <taxon>Basidiomycota</taxon>
        <taxon>Agaricomycotina</taxon>
        <taxon>Agaricomycetes</taxon>
        <taxon>Agaricomycetidae</taxon>
        <taxon>Boletales</taxon>
        <taxon>Boletineae</taxon>
        <taxon>Boletaceae</taxon>
        <taxon>Boletoideae</taxon>
        <taxon>Boletus</taxon>
    </lineage>
</organism>
<evidence type="ECO:0000313" key="3">
    <source>
        <dbReference type="Proteomes" id="UP001194468"/>
    </source>
</evidence>
<protein>
    <recommendedName>
        <fullName evidence="1">Pterin-binding domain-containing protein</fullName>
    </recommendedName>
</protein>
<dbReference type="GO" id="GO:0005740">
    <property type="term" value="C:mitochondrial envelope"/>
    <property type="evidence" value="ECO:0007669"/>
    <property type="project" value="TreeGrafter"/>
</dbReference>
<dbReference type="Proteomes" id="UP001194468">
    <property type="component" value="Unassembled WGS sequence"/>
</dbReference>
<dbReference type="PANTHER" id="PTHR20941">
    <property type="entry name" value="FOLATE SYNTHESIS PROTEINS"/>
    <property type="match status" value="1"/>
</dbReference>
<dbReference type="GO" id="GO:0046654">
    <property type="term" value="P:tetrahydrofolate biosynthetic process"/>
    <property type="evidence" value="ECO:0007669"/>
    <property type="project" value="TreeGrafter"/>
</dbReference>
<dbReference type="InterPro" id="IPR011005">
    <property type="entry name" value="Dihydropteroate_synth-like_sf"/>
</dbReference>
<dbReference type="Pfam" id="PF00809">
    <property type="entry name" value="Pterin_bind"/>
    <property type="match status" value="1"/>
</dbReference>
<dbReference type="SUPFAM" id="SSF51717">
    <property type="entry name" value="Dihydropteroate synthetase-like"/>
    <property type="match status" value="1"/>
</dbReference>
<sequence length="269" mass="29334">MCYWTHQDRRRVLLIMSALPYGTYYLKNDSVGGCLTFPDNQSPPQVSTCDFNSQQQWEIQASSDVTYSVKNVAYNTYISPDQSSSALVQSSTPYGWYITLSAQNFIRVTTNRTATLGWYGHDDTNGSTVMLSTCCGAEANDWLYINAPNSNIPGPTPSPDPTWVTIAGVFISERDPAREHEDGQIENALAGYYPLLVGPSKKSVWGAVLEQGGVEGAYQGRKTSAQERGWATAAAVACAVQQGASAVRVHDVAETVRDVVTIASAIWNR</sequence>
<evidence type="ECO:0000313" key="2">
    <source>
        <dbReference type="EMBL" id="KAF8439788.1"/>
    </source>
</evidence>
<dbReference type="InterPro" id="IPR045031">
    <property type="entry name" value="DHP_synth-like"/>
</dbReference>
<dbReference type="AlphaFoldDB" id="A0AAD4BUG2"/>
<proteinExistence type="predicted"/>
<dbReference type="EMBL" id="WHUW01000013">
    <property type="protein sequence ID" value="KAF8439788.1"/>
    <property type="molecule type" value="Genomic_DNA"/>
</dbReference>
<dbReference type="PANTHER" id="PTHR20941:SF1">
    <property type="entry name" value="FOLIC ACID SYNTHESIS PROTEIN FOL1"/>
    <property type="match status" value="1"/>
</dbReference>
<feature type="domain" description="Pterin-binding" evidence="1">
    <location>
        <begin position="190"/>
        <end position="250"/>
    </location>
</feature>
<evidence type="ECO:0000259" key="1">
    <source>
        <dbReference type="Pfam" id="PF00809"/>
    </source>
</evidence>
<gene>
    <name evidence="2" type="ORF">L210DRAFT_3760771</name>
</gene>
<reference evidence="2" key="1">
    <citation type="submission" date="2019-10" db="EMBL/GenBank/DDBJ databases">
        <authorList>
            <consortium name="DOE Joint Genome Institute"/>
            <person name="Kuo A."/>
            <person name="Miyauchi S."/>
            <person name="Kiss E."/>
            <person name="Drula E."/>
            <person name="Kohler A."/>
            <person name="Sanchez-Garcia M."/>
            <person name="Andreopoulos B."/>
            <person name="Barry K.W."/>
            <person name="Bonito G."/>
            <person name="Buee M."/>
            <person name="Carver A."/>
            <person name="Chen C."/>
            <person name="Cichocki N."/>
            <person name="Clum A."/>
            <person name="Culley D."/>
            <person name="Crous P.W."/>
            <person name="Fauchery L."/>
            <person name="Girlanda M."/>
            <person name="Hayes R."/>
            <person name="Keri Z."/>
            <person name="LaButti K."/>
            <person name="Lipzen A."/>
            <person name="Lombard V."/>
            <person name="Magnuson J."/>
            <person name="Maillard F."/>
            <person name="Morin E."/>
            <person name="Murat C."/>
            <person name="Nolan M."/>
            <person name="Ohm R."/>
            <person name="Pangilinan J."/>
            <person name="Pereira M."/>
            <person name="Perotto S."/>
            <person name="Peter M."/>
            <person name="Riley R."/>
            <person name="Sitrit Y."/>
            <person name="Stielow B."/>
            <person name="Szollosi G."/>
            <person name="Zifcakova L."/>
            <person name="Stursova M."/>
            <person name="Spatafora J.W."/>
            <person name="Tedersoo L."/>
            <person name="Vaario L.-M."/>
            <person name="Yamada A."/>
            <person name="Yan M."/>
            <person name="Wang P."/>
            <person name="Xu J."/>
            <person name="Bruns T."/>
            <person name="Baldrian P."/>
            <person name="Vilgalys R."/>
            <person name="Henrissat B."/>
            <person name="Grigoriev I.V."/>
            <person name="Hibbett D."/>
            <person name="Nagy L.G."/>
            <person name="Martin F.M."/>
        </authorList>
    </citation>
    <scope>NUCLEOTIDE SEQUENCE</scope>
    <source>
        <strain evidence="2">BED1</strain>
    </source>
</reference>
<dbReference type="Gene3D" id="3.20.20.20">
    <property type="entry name" value="Dihydropteroate synthase-like"/>
    <property type="match status" value="1"/>
</dbReference>
<reference evidence="2" key="2">
    <citation type="journal article" date="2020" name="Nat. Commun.">
        <title>Large-scale genome sequencing of mycorrhizal fungi provides insights into the early evolution of symbiotic traits.</title>
        <authorList>
            <person name="Miyauchi S."/>
            <person name="Kiss E."/>
            <person name="Kuo A."/>
            <person name="Drula E."/>
            <person name="Kohler A."/>
            <person name="Sanchez-Garcia M."/>
            <person name="Morin E."/>
            <person name="Andreopoulos B."/>
            <person name="Barry K.W."/>
            <person name="Bonito G."/>
            <person name="Buee M."/>
            <person name="Carver A."/>
            <person name="Chen C."/>
            <person name="Cichocki N."/>
            <person name="Clum A."/>
            <person name="Culley D."/>
            <person name="Crous P.W."/>
            <person name="Fauchery L."/>
            <person name="Girlanda M."/>
            <person name="Hayes R.D."/>
            <person name="Keri Z."/>
            <person name="LaButti K."/>
            <person name="Lipzen A."/>
            <person name="Lombard V."/>
            <person name="Magnuson J."/>
            <person name="Maillard F."/>
            <person name="Murat C."/>
            <person name="Nolan M."/>
            <person name="Ohm R.A."/>
            <person name="Pangilinan J."/>
            <person name="Pereira M.F."/>
            <person name="Perotto S."/>
            <person name="Peter M."/>
            <person name="Pfister S."/>
            <person name="Riley R."/>
            <person name="Sitrit Y."/>
            <person name="Stielow J.B."/>
            <person name="Szollosi G."/>
            <person name="Zifcakova L."/>
            <person name="Stursova M."/>
            <person name="Spatafora J.W."/>
            <person name="Tedersoo L."/>
            <person name="Vaario L.M."/>
            <person name="Yamada A."/>
            <person name="Yan M."/>
            <person name="Wang P."/>
            <person name="Xu J."/>
            <person name="Bruns T."/>
            <person name="Baldrian P."/>
            <person name="Vilgalys R."/>
            <person name="Dunand C."/>
            <person name="Henrissat B."/>
            <person name="Grigoriev I.V."/>
            <person name="Hibbett D."/>
            <person name="Nagy L.G."/>
            <person name="Martin F.M."/>
        </authorList>
    </citation>
    <scope>NUCLEOTIDE SEQUENCE</scope>
    <source>
        <strain evidence="2">BED1</strain>
    </source>
</reference>
<accession>A0AAD4BUG2</accession>
<dbReference type="InterPro" id="IPR035992">
    <property type="entry name" value="Ricin_B-like_lectins"/>
</dbReference>
<dbReference type="SUPFAM" id="SSF50370">
    <property type="entry name" value="Ricin B-like lectins"/>
    <property type="match status" value="1"/>
</dbReference>
<dbReference type="GO" id="GO:0004156">
    <property type="term" value="F:dihydropteroate synthase activity"/>
    <property type="evidence" value="ECO:0007669"/>
    <property type="project" value="TreeGrafter"/>
</dbReference>
<dbReference type="InterPro" id="IPR000489">
    <property type="entry name" value="Pterin-binding_dom"/>
</dbReference>